<dbReference type="AlphaFoldDB" id="A0A9X3BFK4"/>
<reference evidence="1" key="2">
    <citation type="journal article" date="2022" name="BMC Genomics">
        <title>Comparative genome analysis of mycobacteria focusing on tRNA and non-coding RNA.</title>
        <authorList>
            <person name="Behra P.R.K."/>
            <person name="Pettersson B.M.F."/>
            <person name="Ramesh M."/>
            <person name="Das S."/>
            <person name="Dasgupta S."/>
            <person name="Kirsebom L.A."/>
        </authorList>
    </citation>
    <scope>NUCLEOTIDE SEQUENCE</scope>
    <source>
        <strain evidence="1">DSM 45406</strain>
    </source>
</reference>
<accession>A0A9X3BFK4</accession>
<reference evidence="1" key="1">
    <citation type="submission" date="2020-07" db="EMBL/GenBank/DDBJ databases">
        <authorList>
            <person name="Pettersson B.M.F."/>
            <person name="Behra P.R.K."/>
            <person name="Ramesh M."/>
            <person name="Das S."/>
            <person name="Dasgupta S."/>
            <person name="Kirsebom L.A."/>
        </authorList>
    </citation>
    <scope>NUCLEOTIDE SEQUENCE</scope>
    <source>
        <strain evidence="1">DSM 45406</strain>
    </source>
</reference>
<dbReference type="EMBL" id="JACKRN010000388">
    <property type="protein sequence ID" value="MCV7070838.1"/>
    <property type="molecule type" value="Genomic_DNA"/>
</dbReference>
<comment type="caution">
    <text evidence="1">The sequence shown here is derived from an EMBL/GenBank/DDBJ whole genome shotgun (WGS) entry which is preliminary data.</text>
</comment>
<evidence type="ECO:0000313" key="2">
    <source>
        <dbReference type="Proteomes" id="UP001140272"/>
    </source>
</evidence>
<gene>
    <name evidence="1" type="ORF">H7H73_10740</name>
</gene>
<name>A0A9X3BFK4_9MYCO</name>
<dbReference type="Proteomes" id="UP001140272">
    <property type="component" value="Unassembled WGS sequence"/>
</dbReference>
<protein>
    <submittedName>
        <fullName evidence="1">Oxidoreductase</fullName>
    </submittedName>
</protein>
<evidence type="ECO:0000313" key="1">
    <source>
        <dbReference type="EMBL" id="MCV7070838.1"/>
    </source>
</evidence>
<proteinExistence type="predicted"/>
<feature type="non-terminal residue" evidence="1">
    <location>
        <position position="38"/>
    </location>
</feature>
<organism evidence="1 2">
    <name type="scientific">Mycolicibacterium rufum</name>
    <dbReference type="NCBI Taxonomy" id="318424"/>
    <lineage>
        <taxon>Bacteria</taxon>
        <taxon>Bacillati</taxon>
        <taxon>Actinomycetota</taxon>
        <taxon>Actinomycetes</taxon>
        <taxon>Mycobacteriales</taxon>
        <taxon>Mycobacteriaceae</taxon>
        <taxon>Mycolicibacterium</taxon>
    </lineage>
</organism>
<sequence length="38" mass="4183">MVAHEDGEGGIVLRHEVVDESFLPEGDVQIRVEYSGVN</sequence>